<keyword evidence="9" id="KW-0808">Transferase</keyword>
<feature type="transmembrane region" description="Helical" evidence="7">
    <location>
        <begin position="20"/>
        <end position="39"/>
    </location>
</feature>
<dbReference type="eggNOG" id="COG1368">
    <property type="taxonomic scope" value="Bacteria"/>
</dbReference>
<keyword evidence="6 7" id="KW-0472">Membrane</keyword>
<keyword evidence="5 7" id="KW-1133">Transmembrane helix</keyword>
<dbReference type="STRING" id="768710.DesyoDRAFT_4321"/>
<feature type="transmembrane region" description="Helical" evidence="7">
    <location>
        <begin position="80"/>
        <end position="98"/>
    </location>
</feature>
<evidence type="ECO:0000256" key="2">
    <source>
        <dbReference type="ARBA" id="ARBA00004936"/>
    </source>
</evidence>
<protein>
    <submittedName>
        <fullName evidence="9">Phosphoglycerol transferase family protein, alkaline phosphatase superfamily</fullName>
    </submittedName>
</protein>
<keyword evidence="4 7" id="KW-0812">Transmembrane</keyword>
<evidence type="ECO:0000256" key="7">
    <source>
        <dbReference type="SAM" id="Phobius"/>
    </source>
</evidence>
<evidence type="ECO:0000256" key="4">
    <source>
        <dbReference type="ARBA" id="ARBA00022692"/>
    </source>
</evidence>
<feature type="transmembrane region" description="Helical" evidence="7">
    <location>
        <begin position="59"/>
        <end position="75"/>
    </location>
</feature>
<keyword evidence="3" id="KW-1003">Cell membrane</keyword>
<dbReference type="PANTHER" id="PTHR47371:SF3">
    <property type="entry name" value="PHOSPHOGLYCEROL TRANSFERASE I"/>
    <property type="match status" value="1"/>
</dbReference>
<evidence type="ECO:0000313" key="10">
    <source>
        <dbReference type="Proteomes" id="UP000005104"/>
    </source>
</evidence>
<dbReference type="SUPFAM" id="SSF53649">
    <property type="entry name" value="Alkaline phosphatase-like"/>
    <property type="match status" value="1"/>
</dbReference>
<dbReference type="InterPro" id="IPR017850">
    <property type="entry name" value="Alkaline_phosphatase_core_sf"/>
</dbReference>
<dbReference type="PANTHER" id="PTHR47371">
    <property type="entry name" value="LIPOTEICHOIC ACID SYNTHASE"/>
    <property type="match status" value="1"/>
</dbReference>
<feature type="transmembrane region" description="Helical" evidence="7">
    <location>
        <begin position="164"/>
        <end position="184"/>
    </location>
</feature>
<evidence type="ECO:0000256" key="1">
    <source>
        <dbReference type="ARBA" id="ARBA00004651"/>
    </source>
</evidence>
<name>H5XY66_9FIRM</name>
<dbReference type="OrthoDB" id="243547at2"/>
<dbReference type="Gene3D" id="3.40.720.10">
    <property type="entry name" value="Alkaline Phosphatase, subunit A"/>
    <property type="match status" value="1"/>
</dbReference>
<feature type="transmembrane region" description="Helical" evidence="7">
    <location>
        <begin position="133"/>
        <end position="152"/>
    </location>
</feature>
<dbReference type="AlphaFoldDB" id="H5XY66"/>
<dbReference type="Proteomes" id="UP000005104">
    <property type="component" value="Chromosome"/>
</dbReference>
<dbReference type="InterPro" id="IPR050448">
    <property type="entry name" value="OpgB/LTA_synthase_biosynth"/>
</dbReference>
<accession>H5XY66</accession>
<comment type="subcellular location">
    <subcellularLocation>
        <location evidence="1">Cell membrane</location>
        <topology evidence="1">Multi-pass membrane protein</topology>
    </subcellularLocation>
</comment>
<feature type="domain" description="Sulfatase N-terminal" evidence="8">
    <location>
        <begin position="249"/>
        <end position="530"/>
    </location>
</feature>
<comment type="pathway">
    <text evidence="2">Cell wall biogenesis; lipoteichoic acid biosynthesis.</text>
</comment>
<dbReference type="HOGENOM" id="CLU_014385_3_2_9"/>
<evidence type="ECO:0000256" key="3">
    <source>
        <dbReference type="ARBA" id="ARBA00022475"/>
    </source>
</evidence>
<organism evidence="9 10">
    <name type="scientific">Desulfosporosinus youngiae DSM 17734</name>
    <dbReference type="NCBI Taxonomy" id="768710"/>
    <lineage>
        <taxon>Bacteria</taxon>
        <taxon>Bacillati</taxon>
        <taxon>Bacillota</taxon>
        <taxon>Clostridia</taxon>
        <taxon>Eubacteriales</taxon>
        <taxon>Desulfitobacteriaceae</taxon>
        <taxon>Desulfosporosinus</taxon>
    </lineage>
</organism>
<reference evidence="9 10" key="1">
    <citation type="submission" date="2011-11" db="EMBL/GenBank/DDBJ databases">
        <title>The Noncontiguous Finished genome of Desulfosporosinus youngiae DSM 17734.</title>
        <authorList>
            <consortium name="US DOE Joint Genome Institute (JGI-PGF)"/>
            <person name="Lucas S."/>
            <person name="Han J."/>
            <person name="Lapidus A."/>
            <person name="Cheng J.-F."/>
            <person name="Goodwin L."/>
            <person name="Pitluck S."/>
            <person name="Peters L."/>
            <person name="Ovchinnikova G."/>
            <person name="Lu M."/>
            <person name="Land M.L."/>
            <person name="Hauser L."/>
            <person name="Pester M."/>
            <person name="Spring S."/>
            <person name="Ollivier B."/>
            <person name="Rattei T."/>
            <person name="Klenk H.-P."/>
            <person name="Wagner M."/>
            <person name="Loy A."/>
            <person name="Woyke T.J."/>
        </authorList>
    </citation>
    <scope>NUCLEOTIDE SEQUENCE [LARGE SCALE GENOMIC DNA]</scope>
    <source>
        <strain evidence="9 10">DSM 17734</strain>
    </source>
</reference>
<evidence type="ECO:0000256" key="6">
    <source>
        <dbReference type="ARBA" id="ARBA00023136"/>
    </source>
</evidence>
<evidence type="ECO:0000259" key="8">
    <source>
        <dbReference type="Pfam" id="PF00884"/>
    </source>
</evidence>
<proteinExistence type="predicted"/>
<gene>
    <name evidence="9" type="ORF">DesyoDRAFT_4321</name>
</gene>
<evidence type="ECO:0000256" key="5">
    <source>
        <dbReference type="ARBA" id="ARBA00022989"/>
    </source>
</evidence>
<dbReference type="Pfam" id="PF00884">
    <property type="entry name" value="Sulfatase"/>
    <property type="match status" value="1"/>
</dbReference>
<dbReference type="GO" id="GO:0016740">
    <property type="term" value="F:transferase activity"/>
    <property type="evidence" value="ECO:0007669"/>
    <property type="project" value="UniProtKB-KW"/>
</dbReference>
<dbReference type="GO" id="GO:0005886">
    <property type="term" value="C:plasma membrane"/>
    <property type="evidence" value="ECO:0007669"/>
    <property type="project" value="UniProtKB-SubCell"/>
</dbReference>
<dbReference type="EMBL" id="CM001441">
    <property type="protein sequence ID" value="EHQ91276.1"/>
    <property type="molecule type" value="Genomic_DNA"/>
</dbReference>
<sequence>MLLQRISNHNPNFKCHTRFLNLSLITCLPLSMLLALETAYRGAFPSALSWMINYPKQFLVSYILMFGFINFFYILHRKLYLVIGVLLISLLSIIGLISRQKLVLRGEPLLPWDLILGKEALNITKNFSGAIEIIPLLYIGVSAIVLLAFIRLIPRETFSWQKKLATFTLSLAVLVSFSTEILSLERTFSLRQINWSQKLNYDENGMFLGFILNTAYLTVDKPKDYEQELVKEIMDNTEPAYAVDPDFKPNIIFVMSEAFWDPTLLNEISFSEDPLPYFRSLQNDYTSGMMLSPVYGGGTANTEFEVLTGLSTQFLPKGVIPYVEYVRKPIVALPAILKKQGYTTTAIHTYDNWFYGRNNVYKNLTFDKFISKEFFDQPEYYGQYIRDTELSKRILEEIKKTEKPDFVYAISMQAHGPYSTEENPDKLIEVSGNISPSSKAILANYTQTISDVDQSLKLLIEGLEQLNEPSIVVFFGDHLPMLGTNFDVYSEANFFRDELNYQDYLNMYSVPFVVWDNYSGNKEELRISANFLSSYILERTKKTGSPTTDFLNSLTQNGSNVLISEHHQMREAISQKEIDQYQLLQYDLLFGNEYAYLLQPDHKPQPNNDYVLGDGRAIIVNATPPNTSVIEIQGEHFLHDHKVYVNGQLVHTDFENPTYMTASLPERLNSLSEPLDIQIKLTDSMGNVISESNTFKLDTF</sequence>
<dbReference type="CDD" id="cd16015">
    <property type="entry name" value="LTA_synthase"/>
    <property type="match status" value="1"/>
</dbReference>
<evidence type="ECO:0000313" key="9">
    <source>
        <dbReference type="EMBL" id="EHQ91276.1"/>
    </source>
</evidence>
<dbReference type="InterPro" id="IPR000917">
    <property type="entry name" value="Sulfatase_N"/>
</dbReference>
<keyword evidence="10" id="KW-1185">Reference proteome</keyword>